<evidence type="ECO:0000313" key="3">
    <source>
        <dbReference type="Proteomes" id="UP000685013"/>
    </source>
</evidence>
<name>A0AAV6MT33_9ROSI</name>
<accession>A0AAV6MT33</accession>
<organism evidence="2 3">
    <name type="scientific">Cucurbita argyrosperma subsp. sororia</name>
    <dbReference type="NCBI Taxonomy" id="37648"/>
    <lineage>
        <taxon>Eukaryota</taxon>
        <taxon>Viridiplantae</taxon>
        <taxon>Streptophyta</taxon>
        <taxon>Embryophyta</taxon>
        <taxon>Tracheophyta</taxon>
        <taxon>Spermatophyta</taxon>
        <taxon>Magnoliopsida</taxon>
        <taxon>eudicotyledons</taxon>
        <taxon>Gunneridae</taxon>
        <taxon>Pentapetalae</taxon>
        <taxon>rosids</taxon>
        <taxon>fabids</taxon>
        <taxon>Cucurbitales</taxon>
        <taxon>Cucurbitaceae</taxon>
        <taxon>Cucurbiteae</taxon>
        <taxon>Cucurbita</taxon>
    </lineage>
</organism>
<keyword evidence="3" id="KW-1185">Reference proteome</keyword>
<feature type="region of interest" description="Disordered" evidence="1">
    <location>
        <begin position="98"/>
        <end position="122"/>
    </location>
</feature>
<feature type="non-terminal residue" evidence="2">
    <location>
        <position position="1"/>
    </location>
</feature>
<reference evidence="2 3" key="1">
    <citation type="journal article" date="2021" name="Hortic Res">
        <title>The domestication of Cucurbita argyrosperma as revealed by the genome of its wild relative.</title>
        <authorList>
            <person name="Barrera-Redondo J."/>
            <person name="Sanchez-de la Vega G."/>
            <person name="Aguirre-Liguori J.A."/>
            <person name="Castellanos-Morales G."/>
            <person name="Gutierrez-Guerrero Y.T."/>
            <person name="Aguirre-Dugua X."/>
            <person name="Aguirre-Planter E."/>
            <person name="Tenaillon M.I."/>
            <person name="Lira-Saade R."/>
            <person name="Eguiarte L.E."/>
        </authorList>
    </citation>
    <scope>NUCLEOTIDE SEQUENCE [LARGE SCALE GENOMIC DNA]</scope>
    <source>
        <strain evidence="2">JBR-2021</strain>
    </source>
</reference>
<evidence type="ECO:0000313" key="2">
    <source>
        <dbReference type="EMBL" id="KAG6585944.1"/>
    </source>
</evidence>
<dbReference type="EMBL" id="JAGKQH010000012">
    <property type="protein sequence ID" value="KAG6585944.1"/>
    <property type="molecule type" value="Genomic_DNA"/>
</dbReference>
<evidence type="ECO:0000256" key="1">
    <source>
        <dbReference type="SAM" id="MobiDB-lite"/>
    </source>
</evidence>
<sequence length="122" mass="13948">MQRKWNCEMRRGAARPTISKGEDRGRLSLAFRLTDFLLRIELLNNSISIKHLQLCLRLCLQFQKVKGKGRRVSDMKPSLGRRGLRLSLEKLLRSEEAVSPSLRGKRVQPRDRPVGRGVKAVG</sequence>
<proteinExistence type="predicted"/>
<gene>
    <name evidence="2" type="ORF">SDJN03_18677</name>
</gene>
<protein>
    <submittedName>
        <fullName evidence="2">Uncharacterized protein</fullName>
    </submittedName>
</protein>
<comment type="caution">
    <text evidence="2">The sequence shown here is derived from an EMBL/GenBank/DDBJ whole genome shotgun (WGS) entry which is preliminary data.</text>
</comment>
<dbReference type="AlphaFoldDB" id="A0AAV6MT33"/>
<dbReference type="Proteomes" id="UP000685013">
    <property type="component" value="Chromosome 12"/>
</dbReference>